<feature type="compositionally biased region" description="Basic and acidic residues" evidence="1">
    <location>
        <begin position="112"/>
        <end position="148"/>
    </location>
</feature>
<keyword evidence="2" id="KW-0670">Pyruvate</keyword>
<dbReference type="GO" id="GO:0008903">
    <property type="term" value="F:hydroxypyruvate isomerase activity"/>
    <property type="evidence" value="ECO:0007669"/>
    <property type="project" value="UniProtKB-EC"/>
</dbReference>
<protein>
    <submittedName>
        <fullName evidence="2">Hydroxypyruvate isomerase</fullName>
        <ecNumber evidence="2">5.3.1.22</ecNumber>
    </submittedName>
</protein>
<feature type="non-terminal residue" evidence="2">
    <location>
        <position position="1"/>
    </location>
</feature>
<keyword evidence="2" id="KW-0413">Isomerase</keyword>
<evidence type="ECO:0000313" key="2">
    <source>
        <dbReference type="EMBL" id="CAA9544445.1"/>
    </source>
</evidence>
<accession>A0A6J4UA55</accession>
<name>A0A6J4UA55_9BACT</name>
<proteinExistence type="predicted"/>
<feature type="compositionally biased region" description="Basic residues" evidence="1">
    <location>
        <begin position="178"/>
        <end position="187"/>
    </location>
</feature>
<feature type="compositionally biased region" description="Basic and acidic residues" evidence="1">
    <location>
        <begin position="188"/>
        <end position="207"/>
    </location>
</feature>
<feature type="non-terminal residue" evidence="2">
    <location>
        <position position="262"/>
    </location>
</feature>
<feature type="region of interest" description="Disordered" evidence="1">
    <location>
        <begin position="61"/>
        <end position="248"/>
    </location>
</feature>
<organism evidence="2">
    <name type="scientific">uncultured Thermomicrobiales bacterium</name>
    <dbReference type="NCBI Taxonomy" id="1645740"/>
    <lineage>
        <taxon>Bacteria</taxon>
        <taxon>Pseudomonadati</taxon>
        <taxon>Thermomicrobiota</taxon>
        <taxon>Thermomicrobia</taxon>
        <taxon>Thermomicrobiales</taxon>
        <taxon>environmental samples</taxon>
    </lineage>
</organism>
<evidence type="ECO:0000256" key="1">
    <source>
        <dbReference type="SAM" id="MobiDB-lite"/>
    </source>
</evidence>
<reference evidence="2" key="1">
    <citation type="submission" date="2020-02" db="EMBL/GenBank/DDBJ databases">
        <authorList>
            <person name="Meier V. D."/>
        </authorList>
    </citation>
    <scope>NUCLEOTIDE SEQUENCE</scope>
    <source>
        <strain evidence="2">AVDCRST_MAG73</strain>
    </source>
</reference>
<dbReference type="EMBL" id="CADCWE010000145">
    <property type="protein sequence ID" value="CAA9544445.1"/>
    <property type="molecule type" value="Genomic_DNA"/>
</dbReference>
<gene>
    <name evidence="2" type="ORF">AVDCRST_MAG73-2266</name>
</gene>
<sequence length="262" mass="27757">APLRRQPLDAVHRSAVRGAVRPGGGGRVSGGRVLVPVRGGCGGGRGGAAPERVGARVVQPAGRGFRGRRSRVGQRSLAAGGVPGRGGAGARHRHRVEAGSVELPGGQGGPGDRPDGPVEHADRERPVCGRGSGERGHQAPGRAVERLRCAGVPAGDDGPGVAPDRRGGPPQPGPPVRRLPRPTRRRQRDPNHPARDRPDRPRPDRRQPGPRSTWNRRDQHAVRPWGLGRRRVRRLGQPGVQADRRHGGVTGVAERLGLLDRL</sequence>
<dbReference type="AlphaFoldDB" id="A0A6J4UA55"/>
<dbReference type="EC" id="5.3.1.22" evidence="2"/>